<gene>
    <name evidence="2" type="ORF">ERS852470_00042</name>
</gene>
<dbReference type="EMBL" id="CYZV01000001">
    <property type="protein sequence ID" value="CUN49082.1"/>
    <property type="molecule type" value="Genomic_DNA"/>
</dbReference>
<dbReference type="PANTHER" id="PTHR39201">
    <property type="entry name" value="EXPORTED PROTEIN-RELATED"/>
    <property type="match status" value="1"/>
</dbReference>
<evidence type="ECO:0000259" key="1">
    <source>
        <dbReference type="PROSITE" id="PS50902"/>
    </source>
</evidence>
<evidence type="ECO:0000313" key="2">
    <source>
        <dbReference type="EMBL" id="CUN49082.1"/>
    </source>
</evidence>
<accession>A0A173XBF0</accession>
<dbReference type="PANTHER" id="PTHR39201:SF1">
    <property type="entry name" value="FLAVODOXIN-LIKE DOMAIN-CONTAINING PROTEIN"/>
    <property type="match status" value="1"/>
</dbReference>
<dbReference type="GO" id="GO:0016651">
    <property type="term" value="F:oxidoreductase activity, acting on NAD(P)H"/>
    <property type="evidence" value="ECO:0007669"/>
    <property type="project" value="UniProtKB-ARBA"/>
</dbReference>
<evidence type="ECO:0000313" key="3">
    <source>
        <dbReference type="Proteomes" id="UP000095558"/>
    </source>
</evidence>
<organism evidence="2 3">
    <name type="scientific">Clostridium disporicum</name>
    <dbReference type="NCBI Taxonomy" id="84024"/>
    <lineage>
        <taxon>Bacteria</taxon>
        <taxon>Bacillati</taxon>
        <taxon>Bacillota</taxon>
        <taxon>Clostridia</taxon>
        <taxon>Eubacteriales</taxon>
        <taxon>Clostridiaceae</taxon>
        <taxon>Clostridium</taxon>
    </lineage>
</organism>
<dbReference type="PROSITE" id="PS50902">
    <property type="entry name" value="FLAVODOXIN_LIKE"/>
    <property type="match status" value="1"/>
</dbReference>
<reference evidence="2 3" key="1">
    <citation type="submission" date="2015-09" db="EMBL/GenBank/DDBJ databases">
        <authorList>
            <consortium name="Pathogen Informatics"/>
        </authorList>
    </citation>
    <scope>NUCLEOTIDE SEQUENCE [LARGE SCALE GENOMIC DNA]</scope>
    <source>
        <strain evidence="2 3">2789STDY5834855</strain>
    </source>
</reference>
<feature type="domain" description="Flavodoxin-like" evidence="1">
    <location>
        <begin position="3"/>
        <end position="159"/>
    </location>
</feature>
<sequence>MRNLVVFYSLEGNTRLIAESIAKAINADVLELKTKKKYSDKGFKKYFWGGKSVIFKEKPELLYLDKDINQYDNIFIGTPIWVGTYAPPLNTFLKNNKIEKKNIGLFACHGGGGATKFFNNIKKEIPNNKFIGEIDFMEPLKNNKEEDVRKAIMWVKELIG</sequence>
<dbReference type="GO" id="GO:0010181">
    <property type="term" value="F:FMN binding"/>
    <property type="evidence" value="ECO:0007669"/>
    <property type="project" value="InterPro"/>
</dbReference>
<dbReference type="Gene3D" id="3.40.50.360">
    <property type="match status" value="1"/>
</dbReference>
<dbReference type="SUPFAM" id="SSF52218">
    <property type="entry name" value="Flavoproteins"/>
    <property type="match status" value="1"/>
</dbReference>
<dbReference type="GO" id="GO:0009055">
    <property type="term" value="F:electron transfer activity"/>
    <property type="evidence" value="ECO:0007669"/>
    <property type="project" value="InterPro"/>
</dbReference>
<dbReference type="InterPro" id="IPR008254">
    <property type="entry name" value="Flavodoxin/NO_synth"/>
</dbReference>
<dbReference type="Proteomes" id="UP000095558">
    <property type="component" value="Unassembled WGS sequence"/>
</dbReference>
<dbReference type="PROSITE" id="PS00201">
    <property type="entry name" value="FLAVODOXIN"/>
    <property type="match status" value="1"/>
</dbReference>
<dbReference type="Pfam" id="PF12682">
    <property type="entry name" value="Flavodoxin_4"/>
    <property type="match status" value="1"/>
</dbReference>
<dbReference type="RefSeq" id="WP_055274814.1">
    <property type="nucleotide sequence ID" value="NZ_CYZV01000001.1"/>
</dbReference>
<proteinExistence type="predicted"/>
<dbReference type="AlphaFoldDB" id="A0A173XBF0"/>
<dbReference type="InterPro" id="IPR029039">
    <property type="entry name" value="Flavoprotein-like_sf"/>
</dbReference>
<name>A0A173XBF0_9CLOT</name>
<dbReference type="InterPro" id="IPR001226">
    <property type="entry name" value="Flavodoxin_CS"/>
</dbReference>
<dbReference type="OrthoDB" id="9806505at2"/>
<protein>
    <submittedName>
        <fullName evidence="2">Flavodoxin</fullName>
    </submittedName>
</protein>